<dbReference type="PANTHER" id="PTHR43317:SF1">
    <property type="entry name" value="THERMOSPERMINE SYNTHASE ACAULIS5"/>
    <property type="match status" value="1"/>
</dbReference>
<dbReference type="PANTHER" id="PTHR43317">
    <property type="entry name" value="THERMOSPERMINE SYNTHASE ACAULIS5"/>
    <property type="match status" value="1"/>
</dbReference>
<keyword evidence="1" id="KW-0620">Polyamine biosynthesis</keyword>
<sequence>MGEARPGRAMVRFGEAELLPDLDHPGGWLLTVDGVPQSYVDEYDPFRLEFDYVRRLGDLVDLAAPPSTPLATVHIGGGACTLARYLAATRPGSAQRVVDADGELVAFLTAHLGMDIPGVRVTVGDGRAYVATLSDRVADLVVLDAFERASVPGGLATVEFAREAARVLAPDGMFLLNVSDGPGLLFGRRVAATLLATFAHVLLLAEPGVLRGRRYGNLVLAASASPLPVSGVAARAAAAPFPSRCLAGAHIPEFTADARPLTDHDTMPSPTPPWGLLGRA</sequence>
<dbReference type="InterPro" id="IPR029063">
    <property type="entry name" value="SAM-dependent_MTases_sf"/>
</dbReference>
<feature type="region of interest" description="Disordered" evidence="2">
    <location>
        <begin position="257"/>
        <end position="280"/>
    </location>
</feature>
<evidence type="ECO:0000256" key="1">
    <source>
        <dbReference type="ARBA" id="ARBA00023115"/>
    </source>
</evidence>
<name>A0ABW0ELN8_9PSEU</name>
<dbReference type="RefSeq" id="WP_378248156.1">
    <property type="nucleotide sequence ID" value="NZ_JBHSKF010000006.1"/>
</dbReference>
<gene>
    <name evidence="3" type="ORF">ACFPM7_14710</name>
</gene>
<dbReference type="Gene3D" id="3.40.50.150">
    <property type="entry name" value="Vaccinia Virus protein VP39"/>
    <property type="match status" value="1"/>
</dbReference>
<evidence type="ECO:0000313" key="4">
    <source>
        <dbReference type="Proteomes" id="UP001596157"/>
    </source>
</evidence>
<organism evidence="3 4">
    <name type="scientific">Actinokineospora guangxiensis</name>
    <dbReference type="NCBI Taxonomy" id="1490288"/>
    <lineage>
        <taxon>Bacteria</taxon>
        <taxon>Bacillati</taxon>
        <taxon>Actinomycetota</taxon>
        <taxon>Actinomycetes</taxon>
        <taxon>Pseudonocardiales</taxon>
        <taxon>Pseudonocardiaceae</taxon>
        <taxon>Actinokineospora</taxon>
    </lineage>
</organism>
<accession>A0ABW0ELN8</accession>
<reference evidence="4" key="1">
    <citation type="journal article" date="2019" name="Int. J. Syst. Evol. Microbiol.">
        <title>The Global Catalogue of Microorganisms (GCM) 10K type strain sequencing project: providing services to taxonomists for standard genome sequencing and annotation.</title>
        <authorList>
            <consortium name="The Broad Institute Genomics Platform"/>
            <consortium name="The Broad Institute Genome Sequencing Center for Infectious Disease"/>
            <person name="Wu L."/>
            <person name="Ma J."/>
        </authorList>
    </citation>
    <scope>NUCLEOTIDE SEQUENCE [LARGE SCALE GENOMIC DNA]</scope>
    <source>
        <strain evidence="4">CCUG 59778</strain>
    </source>
</reference>
<dbReference type="Proteomes" id="UP001596157">
    <property type="component" value="Unassembled WGS sequence"/>
</dbReference>
<dbReference type="EMBL" id="JBHSKF010000006">
    <property type="protein sequence ID" value="MFC5288309.1"/>
    <property type="molecule type" value="Genomic_DNA"/>
</dbReference>
<dbReference type="SUPFAM" id="SSF53335">
    <property type="entry name" value="S-adenosyl-L-methionine-dependent methyltransferases"/>
    <property type="match status" value="1"/>
</dbReference>
<evidence type="ECO:0000256" key="2">
    <source>
        <dbReference type="SAM" id="MobiDB-lite"/>
    </source>
</evidence>
<protein>
    <submittedName>
        <fullName evidence="3">Spermidine synthase</fullName>
    </submittedName>
</protein>
<keyword evidence="4" id="KW-1185">Reference proteome</keyword>
<dbReference type="NCBIfam" id="NF037959">
    <property type="entry name" value="MFS_SpdSyn"/>
    <property type="match status" value="1"/>
</dbReference>
<comment type="caution">
    <text evidence="3">The sequence shown here is derived from an EMBL/GenBank/DDBJ whole genome shotgun (WGS) entry which is preliminary data.</text>
</comment>
<evidence type="ECO:0000313" key="3">
    <source>
        <dbReference type="EMBL" id="MFC5288309.1"/>
    </source>
</evidence>
<proteinExistence type="predicted"/>